<gene>
    <name evidence="5" type="ORF">M427DRAFT_37875</name>
</gene>
<evidence type="ECO:0000313" key="5">
    <source>
        <dbReference type="EMBL" id="KXS10050.1"/>
    </source>
</evidence>
<name>A0A138ZZW7_GONPJ</name>
<dbReference type="PANTHER" id="PTHR11360:SF284">
    <property type="entry name" value="EG:103B4.3 PROTEIN-RELATED"/>
    <property type="match status" value="1"/>
</dbReference>
<dbReference type="Gene3D" id="1.20.1250.20">
    <property type="entry name" value="MFS general substrate transporter like domains"/>
    <property type="match status" value="1"/>
</dbReference>
<feature type="transmembrane region" description="Helical" evidence="3">
    <location>
        <begin position="392"/>
        <end position="413"/>
    </location>
</feature>
<evidence type="ECO:0000259" key="4">
    <source>
        <dbReference type="PROSITE" id="PS50850"/>
    </source>
</evidence>
<accession>A0A138ZZW7</accession>
<evidence type="ECO:0000256" key="2">
    <source>
        <dbReference type="ARBA" id="ARBA00006727"/>
    </source>
</evidence>
<proteinExistence type="inferred from homology"/>
<feature type="transmembrane region" description="Helical" evidence="3">
    <location>
        <begin position="357"/>
        <end position="380"/>
    </location>
</feature>
<sequence>MVQSDPEKPDPNQSEQLSTHVISLDAHSVSDPNIDSKLVDSTPELAPPDGGYGWAIVAANFFLNFFCIGFNSIFGLFQKNYLLGKDFSGSTNLQISVIGSIQIAGITVLAPLAGQLSDMYGPSRVAVCGALLSVGGYIAASFSTSLWHLYLSQGLMFGLGSCFSLIPATAVLPGWFTKHRGLASGIATAGTGVAGLILAPITQKLLDVQGWRNTLRVLAALAAALMLPSSWALRPFGRDGSSKQGKRPRPTIPLALLRSPSFLLTALTITLAAVSFFAPQAYIPLALHDGGYDDATGSAVLAGFAGLIAVARVGMGGANDRFGTLNVFFASQFFPALAVVCLWLPGPTSLGWTLAFMFLWAPFAGGLIVALPLVSAELWAGKNGVGIGQVIGLLYMAFLPGDLAGQPLLGVLVDAHTTFGPDGTRLSSDYRPMLLLLFATWALSAVTIGSVKMIEAGKRVGVREGESRWERVWRLVGYRI</sequence>
<evidence type="ECO:0000256" key="3">
    <source>
        <dbReference type="SAM" id="Phobius"/>
    </source>
</evidence>
<feature type="transmembrane region" description="Helical" evidence="3">
    <location>
        <begin position="214"/>
        <end position="233"/>
    </location>
</feature>
<dbReference type="STRING" id="1344416.A0A138ZZW7"/>
<dbReference type="EMBL" id="KQ965838">
    <property type="protein sequence ID" value="KXS10050.1"/>
    <property type="molecule type" value="Genomic_DNA"/>
</dbReference>
<reference evidence="5 6" key="1">
    <citation type="journal article" date="2015" name="Genome Biol. Evol.">
        <title>Phylogenomic analyses indicate that early fungi evolved digesting cell walls of algal ancestors of land plants.</title>
        <authorList>
            <person name="Chang Y."/>
            <person name="Wang S."/>
            <person name="Sekimoto S."/>
            <person name="Aerts A.L."/>
            <person name="Choi C."/>
            <person name="Clum A."/>
            <person name="LaButti K.M."/>
            <person name="Lindquist E.A."/>
            <person name="Yee Ngan C."/>
            <person name="Ohm R.A."/>
            <person name="Salamov A.A."/>
            <person name="Grigoriev I.V."/>
            <person name="Spatafora J.W."/>
            <person name="Berbee M.L."/>
        </authorList>
    </citation>
    <scope>NUCLEOTIDE SEQUENCE [LARGE SCALE GENOMIC DNA]</scope>
    <source>
        <strain evidence="5 6">JEL478</strain>
    </source>
</reference>
<keyword evidence="3" id="KW-0812">Transmembrane</keyword>
<dbReference type="InterPro" id="IPR011701">
    <property type="entry name" value="MFS"/>
</dbReference>
<dbReference type="PANTHER" id="PTHR11360">
    <property type="entry name" value="MONOCARBOXYLATE TRANSPORTER"/>
    <property type="match status" value="1"/>
</dbReference>
<keyword evidence="3" id="KW-0472">Membrane</keyword>
<evidence type="ECO:0000256" key="1">
    <source>
        <dbReference type="ARBA" id="ARBA00004141"/>
    </source>
</evidence>
<dbReference type="OrthoDB" id="2213137at2759"/>
<dbReference type="InterPro" id="IPR020846">
    <property type="entry name" value="MFS_dom"/>
</dbReference>
<feature type="transmembrane region" description="Helical" evidence="3">
    <location>
        <begin position="298"/>
        <end position="315"/>
    </location>
</feature>
<evidence type="ECO:0000313" key="6">
    <source>
        <dbReference type="Proteomes" id="UP000070544"/>
    </source>
</evidence>
<dbReference type="GO" id="GO:0016020">
    <property type="term" value="C:membrane"/>
    <property type="evidence" value="ECO:0007669"/>
    <property type="project" value="UniProtKB-SubCell"/>
</dbReference>
<dbReference type="SUPFAM" id="SSF103473">
    <property type="entry name" value="MFS general substrate transporter"/>
    <property type="match status" value="1"/>
</dbReference>
<feature type="transmembrane region" description="Helical" evidence="3">
    <location>
        <begin position="52"/>
        <end position="73"/>
    </location>
</feature>
<keyword evidence="6" id="KW-1185">Reference proteome</keyword>
<feature type="transmembrane region" description="Helical" evidence="3">
    <location>
        <begin position="93"/>
        <end position="113"/>
    </location>
</feature>
<dbReference type="GO" id="GO:0022857">
    <property type="term" value="F:transmembrane transporter activity"/>
    <property type="evidence" value="ECO:0007669"/>
    <property type="project" value="InterPro"/>
</dbReference>
<feature type="transmembrane region" description="Helical" evidence="3">
    <location>
        <begin position="254"/>
        <end position="278"/>
    </location>
</feature>
<feature type="transmembrane region" description="Helical" evidence="3">
    <location>
        <begin position="155"/>
        <end position="175"/>
    </location>
</feature>
<feature type="domain" description="Major facilitator superfamily (MFS) profile" evidence="4">
    <location>
        <begin position="57"/>
        <end position="457"/>
    </location>
</feature>
<dbReference type="PROSITE" id="PS50850">
    <property type="entry name" value="MFS"/>
    <property type="match status" value="1"/>
</dbReference>
<dbReference type="Pfam" id="PF07690">
    <property type="entry name" value="MFS_1"/>
    <property type="match status" value="1"/>
</dbReference>
<feature type="transmembrane region" description="Helical" evidence="3">
    <location>
        <begin position="433"/>
        <end position="454"/>
    </location>
</feature>
<dbReference type="InterPro" id="IPR036259">
    <property type="entry name" value="MFS_trans_sf"/>
</dbReference>
<feature type="transmembrane region" description="Helical" evidence="3">
    <location>
        <begin position="327"/>
        <end position="345"/>
    </location>
</feature>
<protein>
    <submittedName>
        <fullName evidence="5">MFS general substrate transporter</fullName>
    </submittedName>
</protein>
<keyword evidence="3" id="KW-1133">Transmembrane helix</keyword>
<comment type="subcellular location">
    <subcellularLocation>
        <location evidence="1">Membrane</location>
        <topology evidence="1">Multi-pass membrane protein</topology>
    </subcellularLocation>
</comment>
<dbReference type="Proteomes" id="UP000070544">
    <property type="component" value="Unassembled WGS sequence"/>
</dbReference>
<dbReference type="InterPro" id="IPR050327">
    <property type="entry name" value="Proton-linked_MCT"/>
</dbReference>
<comment type="similarity">
    <text evidence="2">Belongs to the major facilitator superfamily. Monocarboxylate porter (TC 2.A.1.13) family.</text>
</comment>
<feature type="transmembrane region" description="Helical" evidence="3">
    <location>
        <begin position="182"/>
        <end position="202"/>
    </location>
</feature>
<dbReference type="AlphaFoldDB" id="A0A138ZZW7"/>
<dbReference type="OMA" id="FSWMDLV"/>
<feature type="transmembrane region" description="Helical" evidence="3">
    <location>
        <begin position="125"/>
        <end position="149"/>
    </location>
</feature>
<organism evidence="5 6">
    <name type="scientific">Gonapodya prolifera (strain JEL478)</name>
    <name type="common">Monoblepharis prolifera</name>
    <dbReference type="NCBI Taxonomy" id="1344416"/>
    <lineage>
        <taxon>Eukaryota</taxon>
        <taxon>Fungi</taxon>
        <taxon>Fungi incertae sedis</taxon>
        <taxon>Chytridiomycota</taxon>
        <taxon>Chytridiomycota incertae sedis</taxon>
        <taxon>Monoblepharidomycetes</taxon>
        <taxon>Monoblepharidales</taxon>
        <taxon>Gonapodyaceae</taxon>
        <taxon>Gonapodya</taxon>
    </lineage>
</organism>